<dbReference type="SUPFAM" id="SSF55961">
    <property type="entry name" value="Bet v1-like"/>
    <property type="match status" value="1"/>
</dbReference>
<dbReference type="Pfam" id="PF11687">
    <property type="entry name" value="DUF3284"/>
    <property type="match status" value="1"/>
</dbReference>
<dbReference type="OrthoDB" id="2361512at2"/>
<comment type="caution">
    <text evidence="1">The sequence shown here is derived from an EMBL/GenBank/DDBJ whole genome shotgun (WGS) entry which is preliminary data.</text>
</comment>
<evidence type="ECO:0008006" key="3">
    <source>
        <dbReference type="Google" id="ProtNLM"/>
    </source>
</evidence>
<evidence type="ECO:0000313" key="1">
    <source>
        <dbReference type="EMBL" id="OFI47245.1"/>
    </source>
</evidence>
<gene>
    <name evidence="1" type="ORF">BG262_01065</name>
</gene>
<sequence>MEIKRKIKVPQSFIFSKIIESGLYDIEKHTGFRPSLKELNNYEYTKEFGKNQSGRIKFDQVTKPEVYAFSTYTNRATYHTRWELHPQNDGTTEVVISEKQDSNGFFQKTNDFLTGISLGWLKKRQMNAIVDSISHSYNGQ</sequence>
<dbReference type="EMBL" id="MKIQ01000023">
    <property type="protein sequence ID" value="OFI47245.1"/>
    <property type="molecule type" value="Genomic_DNA"/>
</dbReference>
<keyword evidence="2" id="KW-1185">Reference proteome</keyword>
<dbReference type="InterPro" id="IPR021701">
    <property type="entry name" value="DUF3284"/>
</dbReference>
<name>A0A9Q5JGZ2_9LACT</name>
<reference evidence="2" key="1">
    <citation type="submission" date="2016-09" db="EMBL/GenBank/DDBJ databases">
        <title>Draft genome sequence of a novel species of the family Streptococcaceae isolated from flowers.</title>
        <authorList>
            <person name="Chuah L.-O."/>
            <person name="Yap K.-P."/>
            <person name="Thong K.L."/>
            <person name="Liong M.T."/>
            <person name="Ahmad R."/>
            <person name="Rusul G."/>
        </authorList>
    </citation>
    <scope>NUCLEOTIDE SEQUENCE [LARGE SCALE GENOMIC DNA]</scope>
    <source>
        <strain evidence="2">HibF3</strain>
    </source>
</reference>
<evidence type="ECO:0000313" key="2">
    <source>
        <dbReference type="Proteomes" id="UP000177273"/>
    </source>
</evidence>
<accession>A0A9Q5JGZ2</accession>
<organism evidence="1 2">
    <name type="scientific">Floricoccus penangensis</name>
    <dbReference type="NCBI Taxonomy" id="1859475"/>
    <lineage>
        <taxon>Bacteria</taxon>
        <taxon>Bacillati</taxon>
        <taxon>Bacillota</taxon>
        <taxon>Bacilli</taxon>
        <taxon>Lactobacillales</taxon>
        <taxon>Streptococcaceae</taxon>
        <taxon>Floricoccus</taxon>
    </lineage>
</organism>
<protein>
    <recommendedName>
        <fullName evidence="3">DUF3284 domain-containing protein</fullName>
    </recommendedName>
</protein>
<dbReference type="Proteomes" id="UP000177273">
    <property type="component" value="Unassembled WGS sequence"/>
</dbReference>
<dbReference type="AlphaFoldDB" id="A0A9Q5JGZ2"/>
<proteinExistence type="predicted"/>
<dbReference type="RefSeq" id="WP_070787546.1">
    <property type="nucleotide sequence ID" value="NZ_MKIQ01000023.1"/>
</dbReference>